<protein>
    <submittedName>
        <fullName evidence="1">Uncharacterized protein</fullName>
    </submittedName>
</protein>
<reference evidence="1 2" key="1">
    <citation type="submission" date="2024-01" db="EMBL/GenBank/DDBJ databases">
        <authorList>
            <consortium name="Genoscope - CEA"/>
            <person name="William W."/>
        </authorList>
    </citation>
    <scope>NUCLEOTIDE SEQUENCE [LARGE SCALE GENOMIC DNA]</scope>
    <source>
        <strain evidence="1 2">29B2s-10</strain>
    </source>
</reference>
<dbReference type="Proteomes" id="UP001497600">
    <property type="component" value="Chromosome F"/>
</dbReference>
<name>A0ABP0EFE5_9ASCO</name>
<keyword evidence="2" id="KW-1185">Reference proteome</keyword>
<proteinExistence type="predicted"/>
<evidence type="ECO:0000313" key="2">
    <source>
        <dbReference type="Proteomes" id="UP001497600"/>
    </source>
</evidence>
<dbReference type="EMBL" id="OZ004258">
    <property type="protein sequence ID" value="CAK7913153.1"/>
    <property type="molecule type" value="Genomic_DNA"/>
</dbReference>
<evidence type="ECO:0000313" key="1">
    <source>
        <dbReference type="EMBL" id="CAK7913153.1"/>
    </source>
</evidence>
<gene>
    <name evidence="1" type="ORF">CAAN4_F10286</name>
</gene>
<sequence length="111" mass="12798">MEMKIVVSLGSHTIYGFIELGFTYLVLDNKSIDWLINSKEIRLSAVLQVLGDLVDDLIQTKMYIFTLDRFATDWEIVAQCIKNTLDGSLMQVKSNQTNYEENRWINMVCAL</sequence>
<accession>A0ABP0EFE5</accession>
<organism evidence="1 2">
    <name type="scientific">[Candida] anglica</name>
    <dbReference type="NCBI Taxonomy" id="148631"/>
    <lineage>
        <taxon>Eukaryota</taxon>
        <taxon>Fungi</taxon>
        <taxon>Dikarya</taxon>
        <taxon>Ascomycota</taxon>
        <taxon>Saccharomycotina</taxon>
        <taxon>Pichiomycetes</taxon>
        <taxon>Debaryomycetaceae</taxon>
        <taxon>Kurtzmaniella</taxon>
    </lineage>
</organism>